<protein>
    <submittedName>
        <fullName evidence="2">Uncharacterized protein</fullName>
    </submittedName>
</protein>
<dbReference type="EMBL" id="KZ351185">
    <property type="protein sequence ID" value="PIO63191.1"/>
    <property type="molecule type" value="Genomic_DNA"/>
</dbReference>
<organism evidence="2 3">
    <name type="scientific">Teladorsagia circumcincta</name>
    <name type="common">Brown stomach worm</name>
    <name type="synonym">Ostertagia circumcincta</name>
    <dbReference type="NCBI Taxonomy" id="45464"/>
    <lineage>
        <taxon>Eukaryota</taxon>
        <taxon>Metazoa</taxon>
        <taxon>Ecdysozoa</taxon>
        <taxon>Nematoda</taxon>
        <taxon>Chromadorea</taxon>
        <taxon>Rhabditida</taxon>
        <taxon>Rhabditina</taxon>
        <taxon>Rhabditomorpha</taxon>
        <taxon>Strongyloidea</taxon>
        <taxon>Trichostrongylidae</taxon>
        <taxon>Teladorsagia</taxon>
    </lineage>
</organism>
<feature type="compositionally biased region" description="Basic residues" evidence="1">
    <location>
        <begin position="11"/>
        <end position="21"/>
    </location>
</feature>
<feature type="region of interest" description="Disordered" evidence="1">
    <location>
        <begin position="1"/>
        <end position="21"/>
    </location>
</feature>
<evidence type="ECO:0000313" key="3">
    <source>
        <dbReference type="Proteomes" id="UP000230423"/>
    </source>
</evidence>
<keyword evidence="3" id="KW-1185">Reference proteome</keyword>
<name>A0A2G9TYT2_TELCI</name>
<reference evidence="2 3" key="1">
    <citation type="submission" date="2015-09" db="EMBL/GenBank/DDBJ databases">
        <title>Draft genome of the parasitic nematode Teladorsagia circumcincta isolate WARC Sus (inbred).</title>
        <authorList>
            <person name="Mitreva M."/>
        </authorList>
    </citation>
    <scope>NUCLEOTIDE SEQUENCE [LARGE SCALE GENOMIC DNA]</scope>
    <source>
        <strain evidence="2 3">S</strain>
    </source>
</reference>
<accession>A0A2G9TYT2</accession>
<dbReference type="AlphaFoldDB" id="A0A2G9TYT2"/>
<evidence type="ECO:0000313" key="2">
    <source>
        <dbReference type="EMBL" id="PIO63191.1"/>
    </source>
</evidence>
<proteinExistence type="predicted"/>
<dbReference type="Proteomes" id="UP000230423">
    <property type="component" value="Unassembled WGS sequence"/>
</dbReference>
<evidence type="ECO:0000256" key="1">
    <source>
        <dbReference type="SAM" id="MobiDB-lite"/>
    </source>
</evidence>
<gene>
    <name evidence="2" type="ORF">TELCIR_15222</name>
</gene>
<sequence>MIHQKVSPGRHLTKLGRARTRPRLSPFYEIRGSEFKQCIADSASVHSADIVDRHPIRAPTQTKVKTENAKNE</sequence>